<evidence type="ECO:0000259" key="5">
    <source>
        <dbReference type="SMART" id="SM00829"/>
    </source>
</evidence>
<evidence type="ECO:0000313" key="7">
    <source>
        <dbReference type="Proteomes" id="UP000066124"/>
    </source>
</evidence>
<protein>
    <submittedName>
        <fullName evidence="6">Zinc-binding dehydrogenase</fullName>
    </submittedName>
</protein>
<dbReference type="Proteomes" id="UP000066124">
    <property type="component" value="Chromosome"/>
</dbReference>
<evidence type="ECO:0000313" key="6">
    <source>
        <dbReference type="EMBL" id="AKU08121.1"/>
    </source>
</evidence>
<dbReference type="Gene3D" id="3.90.180.10">
    <property type="entry name" value="Medium-chain alcohol dehydrogenases, catalytic domain"/>
    <property type="match status" value="1"/>
</dbReference>
<keyword evidence="1 4" id="KW-0479">Metal-binding</keyword>
<keyword evidence="3" id="KW-0560">Oxidoreductase</keyword>
<dbReference type="RefSeq" id="WP_050459393.1">
    <property type="nucleotide sequence ID" value="NZ_CP011947.1"/>
</dbReference>
<dbReference type="Gene3D" id="3.40.50.720">
    <property type="entry name" value="NAD(P)-binding Rossmann-like Domain"/>
    <property type="match status" value="1"/>
</dbReference>
<dbReference type="GeneID" id="25246361"/>
<evidence type="ECO:0000256" key="1">
    <source>
        <dbReference type="ARBA" id="ARBA00022723"/>
    </source>
</evidence>
<proteinExistence type="inferred from homology"/>
<dbReference type="SUPFAM" id="SSF50129">
    <property type="entry name" value="GroES-like"/>
    <property type="match status" value="1"/>
</dbReference>
<dbReference type="InterPro" id="IPR036291">
    <property type="entry name" value="NAD(P)-bd_dom_sf"/>
</dbReference>
<organism evidence="6 7">
    <name type="scientific">Haloferax gibbonsii</name>
    <dbReference type="NCBI Taxonomy" id="35746"/>
    <lineage>
        <taxon>Archaea</taxon>
        <taxon>Methanobacteriati</taxon>
        <taxon>Methanobacteriota</taxon>
        <taxon>Stenosarchaea group</taxon>
        <taxon>Halobacteria</taxon>
        <taxon>Halobacteriales</taxon>
        <taxon>Haloferacaceae</taxon>
        <taxon>Haloferax</taxon>
    </lineage>
</organism>
<dbReference type="InterPro" id="IPR013154">
    <property type="entry name" value="ADH-like_N"/>
</dbReference>
<accession>A0A0K1IUI2</accession>
<dbReference type="Pfam" id="PF00107">
    <property type="entry name" value="ADH_zinc_N"/>
    <property type="match status" value="1"/>
</dbReference>
<dbReference type="SUPFAM" id="SSF51735">
    <property type="entry name" value="NAD(P)-binding Rossmann-fold domains"/>
    <property type="match status" value="1"/>
</dbReference>
<dbReference type="InterPro" id="IPR050129">
    <property type="entry name" value="Zn_alcohol_dh"/>
</dbReference>
<dbReference type="EMBL" id="CP011947">
    <property type="protein sequence ID" value="AKU08121.1"/>
    <property type="molecule type" value="Genomic_DNA"/>
</dbReference>
<name>A0A0K1IUI2_HALGI</name>
<dbReference type="GO" id="GO:0044281">
    <property type="term" value="P:small molecule metabolic process"/>
    <property type="evidence" value="ECO:0007669"/>
    <property type="project" value="UniProtKB-ARBA"/>
</dbReference>
<dbReference type="AlphaFoldDB" id="A0A0K1IUI2"/>
<dbReference type="GO" id="GO:0008270">
    <property type="term" value="F:zinc ion binding"/>
    <property type="evidence" value="ECO:0007669"/>
    <property type="project" value="InterPro"/>
</dbReference>
<evidence type="ECO:0000256" key="4">
    <source>
        <dbReference type="RuleBase" id="RU361277"/>
    </source>
</evidence>
<evidence type="ECO:0000256" key="2">
    <source>
        <dbReference type="ARBA" id="ARBA00022833"/>
    </source>
</evidence>
<dbReference type="GO" id="GO:0051262">
    <property type="term" value="P:protein tetramerization"/>
    <property type="evidence" value="ECO:0007669"/>
    <property type="project" value="UniProtKB-ARBA"/>
</dbReference>
<dbReference type="GO" id="GO:0016616">
    <property type="term" value="F:oxidoreductase activity, acting on the CH-OH group of donors, NAD or NADP as acceptor"/>
    <property type="evidence" value="ECO:0007669"/>
    <property type="project" value="UniProtKB-ARBA"/>
</dbReference>
<dbReference type="PANTHER" id="PTHR43401:SF2">
    <property type="entry name" value="L-THREONINE 3-DEHYDROGENASE"/>
    <property type="match status" value="1"/>
</dbReference>
<comment type="similarity">
    <text evidence="4">Belongs to the zinc-containing alcohol dehydrogenase family.</text>
</comment>
<sequence length="341" mass="35810">MKTAQLTDTQSVAITDTARPHPAADEVLVEIHACGVCTTDLHMYHGNLDVEFPTVPGHESAGEVVAVGSDVDAYEVGDRVAINPSVPCHECRACKAGRENLCHDLTSLGGAAKHVIDGAFAEYAAVPVGNVEPIGDLEYRTAAFAEPLGCVINGVDQADLTSGETVVVVGAGFIGLLLVQALRASGAGTIVVSEPVDERRAVAEAVGADHTIDPTVTDPTTVIPNLVGDVDIAVEAVGLPQTIAQAQSLTGPGGRTLIFGVPPTDATIELSPYELFFEERELVASYSLTPDTFARAVRLLQNGRIDVDTLVTDEFGLAGLETAFDQMEDNRGLKKIIYPAR</sequence>
<gene>
    <name evidence="6" type="ORF">ABY42_10340</name>
</gene>
<dbReference type="InterPro" id="IPR020843">
    <property type="entry name" value="ER"/>
</dbReference>
<dbReference type="PATRIC" id="fig|35746.4.peg.2208"/>
<dbReference type="InterPro" id="IPR002328">
    <property type="entry name" value="ADH_Zn_CS"/>
</dbReference>
<dbReference type="InterPro" id="IPR013149">
    <property type="entry name" value="ADH-like_C"/>
</dbReference>
<keyword evidence="2 4" id="KW-0862">Zinc</keyword>
<dbReference type="PROSITE" id="PS00059">
    <property type="entry name" value="ADH_ZINC"/>
    <property type="match status" value="1"/>
</dbReference>
<dbReference type="PANTHER" id="PTHR43401">
    <property type="entry name" value="L-THREONINE 3-DEHYDROGENASE"/>
    <property type="match status" value="1"/>
</dbReference>
<dbReference type="KEGG" id="hgi:ABY42_10340"/>
<dbReference type="GO" id="GO:0030554">
    <property type="term" value="F:adenyl nucleotide binding"/>
    <property type="evidence" value="ECO:0007669"/>
    <property type="project" value="UniProtKB-ARBA"/>
</dbReference>
<dbReference type="Pfam" id="PF08240">
    <property type="entry name" value="ADH_N"/>
    <property type="match status" value="1"/>
</dbReference>
<comment type="cofactor">
    <cofactor evidence="4">
        <name>Zn(2+)</name>
        <dbReference type="ChEBI" id="CHEBI:29105"/>
    </cofactor>
</comment>
<reference evidence="7" key="1">
    <citation type="journal article" date="2015" name="J. Biotechnol.">
        <title>Complete genome sequence of Haloferax gibbonsii strain ARA6, a potential producer of polyhydroxyalkanoates and halocins isolated from Araruama, Rio de Janeiro, Brasil.</title>
        <authorList>
            <person name="Pinto L.H."/>
            <person name="D'Alincourt Carvalho-Assef A.P."/>
            <person name="Vieira R.P."/>
            <person name="Clementino M.M."/>
            <person name="Albano R.M."/>
        </authorList>
    </citation>
    <scope>NUCLEOTIDE SEQUENCE [LARGE SCALE GENOMIC DNA]</scope>
    <source>
        <strain evidence="7">ARA6</strain>
    </source>
</reference>
<dbReference type="SMART" id="SM00829">
    <property type="entry name" value="PKS_ER"/>
    <property type="match status" value="1"/>
</dbReference>
<evidence type="ECO:0000256" key="3">
    <source>
        <dbReference type="ARBA" id="ARBA00023002"/>
    </source>
</evidence>
<dbReference type="InterPro" id="IPR011032">
    <property type="entry name" value="GroES-like_sf"/>
</dbReference>
<feature type="domain" description="Enoyl reductase (ER)" evidence="5">
    <location>
        <begin position="7"/>
        <end position="337"/>
    </location>
</feature>
<dbReference type="GO" id="GO:0043168">
    <property type="term" value="F:anion binding"/>
    <property type="evidence" value="ECO:0007669"/>
    <property type="project" value="UniProtKB-ARBA"/>
</dbReference>